<sequence length="58" mass="6694">HGSKNNTSCQYLQQLAYRHKIGHASSVEHYGVMNDRPIALTTREKNTKISDIIDLYNY</sequence>
<name>A0ACA9M768_9GLOM</name>
<feature type="non-terminal residue" evidence="1">
    <location>
        <position position="1"/>
    </location>
</feature>
<dbReference type="EMBL" id="CAJVQC010007036">
    <property type="protein sequence ID" value="CAG8574339.1"/>
    <property type="molecule type" value="Genomic_DNA"/>
</dbReference>
<dbReference type="Proteomes" id="UP000789920">
    <property type="component" value="Unassembled WGS sequence"/>
</dbReference>
<accession>A0ACA9M768</accession>
<evidence type="ECO:0000313" key="1">
    <source>
        <dbReference type="EMBL" id="CAG8574339.1"/>
    </source>
</evidence>
<comment type="caution">
    <text evidence="1">The sequence shown here is derived from an EMBL/GenBank/DDBJ whole genome shotgun (WGS) entry which is preliminary data.</text>
</comment>
<proteinExistence type="predicted"/>
<evidence type="ECO:0000313" key="2">
    <source>
        <dbReference type="Proteomes" id="UP000789920"/>
    </source>
</evidence>
<keyword evidence="2" id="KW-1185">Reference proteome</keyword>
<gene>
    <name evidence="1" type="ORF">RPERSI_LOCUS4879</name>
</gene>
<protein>
    <submittedName>
        <fullName evidence="1">26929_t:CDS:1</fullName>
    </submittedName>
</protein>
<reference evidence="1" key="1">
    <citation type="submission" date="2021-06" db="EMBL/GenBank/DDBJ databases">
        <authorList>
            <person name="Kallberg Y."/>
            <person name="Tangrot J."/>
            <person name="Rosling A."/>
        </authorList>
    </citation>
    <scope>NUCLEOTIDE SEQUENCE</scope>
    <source>
        <strain evidence="1">MA461A</strain>
    </source>
</reference>
<organism evidence="1 2">
    <name type="scientific">Racocetra persica</name>
    <dbReference type="NCBI Taxonomy" id="160502"/>
    <lineage>
        <taxon>Eukaryota</taxon>
        <taxon>Fungi</taxon>
        <taxon>Fungi incertae sedis</taxon>
        <taxon>Mucoromycota</taxon>
        <taxon>Glomeromycotina</taxon>
        <taxon>Glomeromycetes</taxon>
        <taxon>Diversisporales</taxon>
        <taxon>Gigasporaceae</taxon>
        <taxon>Racocetra</taxon>
    </lineage>
</organism>